<dbReference type="EMBL" id="BAABAA010000003">
    <property type="protein sequence ID" value="GAA3561700.1"/>
    <property type="molecule type" value="Genomic_DNA"/>
</dbReference>
<evidence type="ECO:0000313" key="2">
    <source>
        <dbReference type="EMBL" id="GAA3561700.1"/>
    </source>
</evidence>
<name>A0ABP6X6G0_9ACTN</name>
<comment type="caution">
    <text evidence="2">The sequence shown here is derived from an EMBL/GenBank/DDBJ whole genome shotgun (WGS) entry which is preliminary data.</text>
</comment>
<proteinExistence type="predicted"/>
<protein>
    <submittedName>
        <fullName evidence="2">Uncharacterized protein</fullName>
    </submittedName>
</protein>
<accession>A0ABP6X6G0</accession>
<gene>
    <name evidence="2" type="ORF">GCM10022235_32700</name>
</gene>
<dbReference type="RefSeq" id="WP_344841357.1">
    <property type="nucleotide sequence ID" value="NZ_BAABAA010000003.1"/>
</dbReference>
<sequence>MAVAAGLACLAAPLASQAATTAYPTAPFDVRYGNTYAVGTVTFFNRGVATDGTVKSVSLTDCRFIRVQALNPAGHQLSPDSVDDSNIACDGNVLATTNLPADVIGGAASVRVSLMAVDLHSGVEKFLVSQRVFPS</sequence>
<evidence type="ECO:0000313" key="3">
    <source>
        <dbReference type="Proteomes" id="UP001501222"/>
    </source>
</evidence>
<keyword evidence="1" id="KW-0732">Signal</keyword>
<organism evidence="2 3">
    <name type="scientific">Kribbella ginsengisoli</name>
    <dbReference type="NCBI Taxonomy" id="363865"/>
    <lineage>
        <taxon>Bacteria</taxon>
        <taxon>Bacillati</taxon>
        <taxon>Actinomycetota</taxon>
        <taxon>Actinomycetes</taxon>
        <taxon>Propionibacteriales</taxon>
        <taxon>Kribbellaceae</taxon>
        <taxon>Kribbella</taxon>
    </lineage>
</organism>
<evidence type="ECO:0000256" key="1">
    <source>
        <dbReference type="SAM" id="SignalP"/>
    </source>
</evidence>
<dbReference type="Proteomes" id="UP001501222">
    <property type="component" value="Unassembled WGS sequence"/>
</dbReference>
<feature type="signal peptide" evidence="1">
    <location>
        <begin position="1"/>
        <end position="18"/>
    </location>
</feature>
<feature type="chain" id="PRO_5046184696" evidence="1">
    <location>
        <begin position="19"/>
        <end position="135"/>
    </location>
</feature>
<keyword evidence="3" id="KW-1185">Reference proteome</keyword>
<reference evidence="3" key="1">
    <citation type="journal article" date="2019" name="Int. J. Syst. Evol. Microbiol.">
        <title>The Global Catalogue of Microorganisms (GCM) 10K type strain sequencing project: providing services to taxonomists for standard genome sequencing and annotation.</title>
        <authorList>
            <consortium name="The Broad Institute Genomics Platform"/>
            <consortium name="The Broad Institute Genome Sequencing Center for Infectious Disease"/>
            <person name="Wu L."/>
            <person name="Ma J."/>
        </authorList>
    </citation>
    <scope>NUCLEOTIDE SEQUENCE [LARGE SCALE GENOMIC DNA]</scope>
    <source>
        <strain evidence="3">JCM 16928</strain>
    </source>
</reference>